<name>A0A1R4A4J8_HALED</name>
<evidence type="ECO:0000313" key="1">
    <source>
        <dbReference type="EMBL" id="SJK83868.1"/>
    </source>
</evidence>
<evidence type="ECO:0000313" key="3">
    <source>
        <dbReference type="Proteomes" id="UP000008707"/>
    </source>
</evidence>
<dbReference type="AlphaFoldDB" id="A0A1R4A4J8"/>
<gene>
    <name evidence="1" type="ORF">HELO_4063B</name>
    <name evidence="2" type="ORF">SR933_14915</name>
</gene>
<reference evidence="1" key="2">
    <citation type="submission" date="2010-05" db="EMBL/GenBank/DDBJ databases">
        <title>Revision and reannotation of the Halomonas elongata DSM 2581(T) genome.</title>
        <authorList>
            <person name="Pfeiffer F."/>
            <person name="Bagyan I."/>
            <person name="Alfaro-Espinoza G."/>
            <person name="Zamora-Lagos M.A."/>
            <person name="Habermann B."/>
            <person name="Oesterhelt D."/>
            <person name="Kunte H.J."/>
        </authorList>
    </citation>
    <scope>NUCLEOTIDE SEQUENCE</scope>
    <source>
        <strain evidence="1">Type strain: DSM 2581</strain>
    </source>
</reference>
<accession>A0A1R4A4J8</accession>
<dbReference type="GeneID" id="91011477"/>
<proteinExistence type="predicted"/>
<dbReference type="Proteomes" id="UP000008707">
    <property type="component" value="Chromosome"/>
</dbReference>
<evidence type="ECO:0000313" key="2">
    <source>
        <dbReference type="EMBL" id="WPU46530.1"/>
    </source>
</evidence>
<organism evidence="1 3">
    <name type="scientific">Halomonas elongata (strain ATCC 33173 / DSM 2581 / NBRC 15536 / NCIMB 2198 / 1H9)</name>
    <dbReference type="NCBI Taxonomy" id="768066"/>
    <lineage>
        <taxon>Bacteria</taxon>
        <taxon>Pseudomonadati</taxon>
        <taxon>Pseudomonadota</taxon>
        <taxon>Gammaproteobacteria</taxon>
        <taxon>Oceanospirillales</taxon>
        <taxon>Halomonadaceae</taxon>
        <taxon>Halomonas</taxon>
    </lineage>
</organism>
<dbReference type="Proteomes" id="UP001322512">
    <property type="component" value="Chromosome"/>
</dbReference>
<evidence type="ECO:0000313" key="4">
    <source>
        <dbReference type="Proteomes" id="UP001322512"/>
    </source>
</evidence>
<dbReference type="EMBL" id="FN869568">
    <property type="protein sequence ID" value="SJK83868.1"/>
    <property type="molecule type" value="Genomic_DNA"/>
</dbReference>
<reference evidence="1" key="1">
    <citation type="journal article" date="2010" name="Environ. Microbiol.">
        <title>A blueprint of ectoine metabolism from the genome of the industrial producer Halomonas elongata DSM 2581(T).</title>
        <authorList>
            <person name="Schwibbert K."/>
            <person name="Marin-Sanguino A."/>
            <person name="Bagyan I."/>
            <person name="Heidrich G."/>
            <person name="Lentzen G."/>
            <person name="Seitz H."/>
            <person name="Rampp M."/>
            <person name="Schuster S.C."/>
            <person name="Klenk H.P."/>
            <person name="Pfeiffer F."/>
            <person name="Oesterhelt D."/>
            <person name="Kunte H.J."/>
        </authorList>
    </citation>
    <scope>NUCLEOTIDE SEQUENCE</scope>
    <source>
        <strain evidence="1">Type strain: DSM 2581</strain>
    </source>
</reference>
<reference evidence="3" key="3">
    <citation type="journal article" date="2011" name="Environ. Microbiol.">
        <title>A blueprint of ectoine metabolism from the genome of the industrial producer Halomonas elongata DSM 2581(T).</title>
        <authorList>
            <person name="Schwibbert K."/>
            <person name="Marin-Sanguino A."/>
            <person name="Bagyan I."/>
            <person name="Heidrich G."/>
            <person name="Lentzen G."/>
            <person name="Seitz H."/>
            <person name="Rampp M."/>
            <person name="Schuster S.C."/>
            <person name="Klenk H.P."/>
            <person name="Pfeiffer F."/>
            <person name="Oesterhelt D."/>
            <person name="Kunte H.J."/>
        </authorList>
    </citation>
    <scope>NUCLEOTIDE SEQUENCE [LARGE SCALE GENOMIC DNA]</scope>
    <source>
        <strain evidence="3">ATCC 33173 / DSM 2581 / NBRC 15536 / NCIMB 2198 / 1H9</strain>
    </source>
</reference>
<reference evidence="2 4" key="4">
    <citation type="submission" date="2023-11" db="EMBL/GenBank/DDBJ databases">
        <title>MicrobeMod: A computational toolkit for identifying prokaryotic methylation and restriction-modification with nanopore sequencing.</title>
        <authorList>
            <person name="Crits-Christoph A."/>
            <person name="Kang S.C."/>
            <person name="Lee H."/>
            <person name="Ostrov N."/>
        </authorList>
    </citation>
    <scope>NUCLEOTIDE SEQUENCE [LARGE SCALE GENOMIC DNA]</scope>
    <source>
        <strain evidence="2 4">ATCC 33173</strain>
    </source>
</reference>
<dbReference type="OrthoDB" id="1777863at2"/>
<dbReference type="EMBL" id="CP139472">
    <property type="protein sequence ID" value="WPU46530.1"/>
    <property type="molecule type" value="Genomic_DNA"/>
</dbReference>
<dbReference type="InterPro" id="IPR046556">
    <property type="entry name" value="DUF6710"/>
</dbReference>
<dbReference type="Pfam" id="PF20457">
    <property type="entry name" value="DUF6710"/>
    <property type="match status" value="1"/>
</dbReference>
<sequence length="227" mass="26295">MFHIFKRRPSRFRLLMDRATRMADRGEKEGLRDLRKIVMKPIQVRHITHAYSAPDHAAIEEADWMFDLGFNLLPDPRNSRGRSYFSEYCWNRRIPEASRQKIELDLATEIVLPTPWHPGRMLGNLGRIVKSDSEKAFRQDPNHHVVWLVPLEVGWVASGNHSIAQAIIAGSGQVTPKEAYDISDLLNEVYFDGRCWKYASEDNFGTFPRYEELGWAWEITRLLSALG</sequence>
<keyword evidence="4" id="KW-1185">Reference proteome</keyword>
<dbReference type="KEGG" id="hel:HELO_4063B"/>
<dbReference type="RefSeq" id="WP_049786247.1">
    <property type="nucleotide sequence ID" value="NC_014532.2"/>
</dbReference>
<protein>
    <submittedName>
        <fullName evidence="2">DUF6710 family protein</fullName>
    </submittedName>
</protein>